<dbReference type="RefSeq" id="WP_005180389.1">
    <property type="nucleotide sequence ID" value="NZ_LDTZ01000020.1"/>
</dbReference>
<sequence length="125" mass="12112">MPNLSIDVYGPGHDVTGRASATVAASQFVKISGNADEGVIAVAPADAGGRVAGVAKYAAAQGELVGLARGASRVVRVTADGAVAAFSEIEVGANGKAKTKTSGVAVGYAVTAAAAGSLALVSLYH</sequence>
<organism evidence="2 3">
    <name type="scientific">Gordonia jacobaea</name>
    <dbReference type="NCBI Taxonomy" id="122202"/>
    <lineage>
        <taxon>Bacteria</taxon>
        <taxon>Bacillati</taxon>
        <taxon>Actinomycetota</taxon>
        <taxon>Actinomycetes</taxon>
        <taxon>Mycobacteriales</taxon>
        <taxon>Gordoniaceae</taxon>
        <taxon>Gordonia</taxon>
    </lineage>
</organism>
<evidence type="ECO:0000313" key="3">
    <source>
        <dbReference type="Proteomes" id="UP000037247"/>
    </source>
</evidence>
<accession>A0ABR5I8S9</accession>
<keyword evidence="1" id="KW-1133">Transmembrane helix</keyword>
<proteinExistence type="predicted"/>
<evidence type="ECO:0000313" key="2">
    <source>
        <dbReference type="EMBL" id="KNA90074.1"/>
    </source>
</evidence>
<evidence type="ECO:0008006" key="4">
    <source>
        <dbReference type="Google" id="ProtNLM"/>
    </source>
</evidence>
<keyword evidence="1" id="KW-0812">Transmembrane</keyword>
<gene>
    <name evidence="2" type="ORF">ABW18_16790</name>
</gene>
<protein>
    <recommendedName>
        <fullName evidence="4">DUF2190 domain-containing protein</fullName>
    </recommendedName>
</protein>
<dbReference type="Proteomes" id="UP000037247">
    <property type="component" value="Unassembled WGS sequence"/>
</dbReference>
<comment type="caution">
    <text evidence="2">The sequence shown here is derived from an EMBL/GenBank/DDBJ whole genome shotgun (WGS) entry which is preliminary data.</text>
</comment>
<name>A0ABR5I8S9_9ACTN</name>
<feature type="transmembrane region" description="Helical" evidence="1">
    <location>
        <begin position="105"/>
        <end position="124"/>
    </location>
</feature>
<keyword evidence="3" id="KW-1185">Reference proteome</keyword>
<keyword evidence="1" id="KW-0472">Membrane</keyword>
<reference evidence="2 3" key="1">
    <citation type="submission" date="2015-05" db="EMBL/GenBank/DDBJ databases">
        <title>Draft genome sequence of the bacterium Gordonia jacobaea a new member of the Gordonia genus.</title>
        <authorList>
            <person name="Jimenez-Galisteo G."/>
            <person name="Dominguez A."/>
            <person name="Munoz E."/>
            <person name="Vinas M."/>
        </authorList>
    </citation>
    <scope>NUCLEOTIDE SEQUENCE [LARGE SCALE GENOMIC DNA]</scope>
    <source>
        <strain evidence="3">mv1</strain>
    </source>
</reference>
<dbReference type="EMBL" id="LDTZ01000020">
    <property type="protein sequence ID" value="KNA90074.1"/>
    <property type="molecule type" value="Genomic_DNA"/>
</dbReference>
<evidence type="ECO:0000256" key="1">
    <source>
        <dbReference type="SAM" id="Phobius"/>
    </source>
</evidence>